<name>A0A0C5XBG9_NOCSI</name>
<dbReference type="Gene3D" id="3.40.630.190">
    <property type="entry name" value="LCP protein"/>
    <property type="match status" value="1"/>
</dbReference>
<feature type="compositionally biased region" description="Basic and acidic residues" evidence="2">
    <location>
        <begin position="27"/>
        <end position="46"/>
    </location>
</feature>
<dbReference type="InterPro" id="IPR050922">
    <property type="entry name" value="LytR/CpsA/Psr_CW_biosynth"/>
</dbReference>
<keyword evidence="3" id="KW-0472">Membrane</keyword>
<keyword evidence="5" id="KW-1185">Reference proteome</keyword>
<gene>
    <name evidence="4" type="ORF">KR76_19885</name>
</gene>
<feature type="region of interest" description="Disordered" evidence="2">
    <location>
        <begin position="478"/>
        <end position="521"/>
    </location>
</feature>
<feature type="region of interest" description="Disordered" evidence="2">
    <location>
        <begin position="1"/>
        <end position="50"/>
    </location>
</feature>
<feature type="transmembrane region" description="Helical" evidence="3">
    <location>
        <begin position="133"/>
        <end position="155"/>
    </location>
</feature>
<dbReference type="PANTHER" id="PTHR33392:SF6">
    <property type="entry name" value="POLYISOPRENYL-TEICHOIC ACID--PEPTIDOGLYCAN TEICHOIC ACID TRANSFERASE TAGU"/>
    <property type="match status" value="1"/>
</dbReference>
<keyword evidence="3" id="KW-1133">Transmembrane helix</keyword>
<evidence type="ECO:0000256" key="2">
    <source>
        <dbReference type="SAM" id="MobiDB-lite"/>
    </source>
</evidence>
<protein>
    <submittedName>
        <fullName evidence="4">Cell envelope-related transcriptional attenuator</fullName>
    </submittedName>
</protein>
<dbReference type="RefSeq" id="WP_235318976.1">
    <property type="nucleotide sequence ID" value="NZ_BJMC01000022.1"/>
</dbReference>
<dbReference type="InterPro" id="IPR004474">
    <property type="entry name" value="LytR_CpsA_psr"/>
</dbReference>
<dbReference type="PANTHER" id="PTHR33392">
    <property type="entry name" value="POLYISOPRENYL-TEICHOIC ACID--PEPTIDOGLYCAN TEICHOIC ACID TRANSFERASE TAGU"/>
    <property type="match status" value="1"/>
</dbReference>
<feature type="compositionally biased region" description="Basic and acidic residues" evidence="2">
    <location>
        <begin position="8"/>
        <end position="19"/>
    </location>
</feature>
<dbReference type="Proteomes" id="UP000030300">
    <property type="component" value="Chromosome"/>
</dbReference>
<feature type="transmembrane region" description="Helical" evidence="3">
    <location>
        <begin position="167"/>
        <end position="191"/>
    </location>
</feature>
<sequence length="521" mass="56197">MQQPGSADARRRERHEARARARRRRQGGLDRRTNDSVRAPRDEAAAERWAPTPVGVDDRAARVRFRRALTLMGFTLVVPGSAQLVAGNRQVGRIAVRVWLGSLLTLLVVVGWTSTHPDFGLDLALNATVMLVIRLYLIIGAVAWAALFVDAWRLGQPLSLRLPHRRAVVGVNGILCFSVAGAMLFGAHLAAVQRDFLTMFTSGDLGAAHDGRYNVLLIGGDSGTDRWGLRPDSMTVASIDAQTGRTVMIGLPRNMQNFPFRKGSVMDEQFPDGYSCDGCYLNGVGTWAGDHKQLFKGSAHPTIDATVQAVEGITGLRMNYWVMVNLRGFERLVDAFGGVTLNVRDRIPVGGLGKDVTGYIEPGKRKLDGHDALWFARAREGSDDYSRMARQKCVLSAMLTQLSPQQALANFQEIAKASSAMIKTDIPGGALGDFAKLGLRAKDQKVSSVSLVPPQINTAQPDIAKVRKLISDAIDQAEGKAKPAATGKKKKASGQKVTGGSLGSRNDGYAANQSEDVAAAC</sequence>
<feature type="transmembrane region" description="Helical" evidence="3">
    <location>
        <begin position="94"/>
        <end position="113"/>
    </location>
</feature>
<dbReference type="HOGENOM" id="CLU_015593_1_0_11"/>
<evidence type="ECO:0000256" key="3">
    <source>
        <dbReference type="SAM" id="Phobius"/>
    </source>
</evidence>
<dbReference type="NCBIfam" id="TIGR00350">
    <property type="entry name" value="lytR_cpsA_psr"/>
    <property type="match status" value="1"/>
</dbReference>
<organism evidence="4 5">
    <name type="scientific">Nocardioides simplex</name>
    <name type="common">Arthrobacter simplex</name>
    <dbReference type="NCBI Taxonomy" id="2045"/>
    <lineage>
        <taxon>Bacteria</taxon>
        <taxon>Bacillati</taxon>
        <taxon>Actinomycetota</taxon>
        <taxon>Actinomycetes</taxon>
        <taxon>Propionibacteriales</taxon>
        <taxon>Nocardioidaceae</taxon>
        <taxon>Pimelobacter</taxon>
    </lineage>
</organism>
<comment type="similarity">
    <text evidence="1">Belongs to the LytR/CpsA/Psr (LCP) family.</text>
</comment>
<dbReference type="Pfam" id="PF03816">
    <property type="entry name" value="LytR_cpsA_psr"/>
    <property type="match status" value="1"/>
</dbReference>
<dbReference type="KEGG" id="psim:KR76_19885"/>
<evidence type="ECO:0000313" key="4">
    <source>
        <dbReference type="EMBL" id="AJR18630.1"/>
    </source>
</evidence>
<keyword evidence="3" id="KW-0812">Transmembrane</keyword>
<dbReference type="AlphaFoldDB" id="A0A0C5XBG9"/>
<evidence type="ECO:0000313" key="5">
    <source>
        <dbReference type="Proteomes" id="UP000030300"/>
    </source>
</evidence>
<dbReference type="STRING" id="2045.KR76_19885"/>
<feature type="transmembrane region" description="Helical" evidence="3">
    <location>
        <begin position="68"/>
        <end position="87"/>
    </location>
</feature>
<dbReference type="GeneID" id="96611058"/>
<evidence type="ECO:0000256" key="1">
    <source>
        <dbReference type="ARBA" id="ARBA00006068"/>
    </source>
</evidence>
<reference evidence="4 5" key="1">
    <citation type="journal article" date="2015" name="Genome Announc.">
        <title>Complete Genome Sequence of Steroid-Transforming Nocardioides simplex VKM Ac-2033D.</title>
        <authorList>
            <person name="Shtratnikova V.Y."/>
            <person name="Schelkunov M.I."/>
            <person name="Pekov Y.A."/>
            <person name="Fokina V.V."/>
            <person name="Logacheva M.D."/>
            <person name="Sokolov S.L."/>
            <person name="Bragin E.Y."/>
            <person name="Ashapkin V.V."/>
            <person name="Donova M.V."/>
        </authorList>
    </citation>
    <scope>NUCLEOTIDE SEQUENCE [LARGE SCALE GENOMIC DNA]</scope>
    <source>
        <strain evidence="4 5">VKM Ac-2033D</strain>
    </source>
</reference>
<dbReference type="EMBL" id="CP009896">
    <property type="protein sequence ID" value="AJR18630.1"/>
    <property type="molecule type" value="Genomic_DNA"/>
</dbReference>
<proteinExistence type="inferred from homology"/>
<accession>A0A0C5XBG9</accession>